<dbReference type="EMBL" id="KN409617">
    <property type="protein sequence ID" value="KHG18004.1"/>
    <property type="molecule type" value="Genomic_DNA"/>
</dbReference>
<protein>
    <submittedName>
        <fullName evidence="1">Uncharacterized protein</fullName>
    </submittedName>
</protein>
<reference evidence="2" key="1">
    <citation type="submission" date="2014-09" db="EMBL/GenBank/DDBJ databases">
        <authorList>
            <person name="Mudge J."/>
            <person name="Ramaraj T."/>
            <person name="Lindquist I.E."/>
            <person name="Bharti A.K."/>
            <person name="Sundararajan A."/>
            <person name="Cameron C.T."/>
            <person name="Woodward J.E."/>
            <person name="May G.D."/>
            <person name="Brubaker C."/>
            <person name="Broadhvest J."/>
            <person name="Wilkins T.A."/>
        </authorList>
    </citation>
    <scope>NUCLEOTIDE SEQUENCE</scope>
    <source>
        <strain evidence="2">cv. AKA8401</strain>
    </source>
</reference>
<evidence type="ECO:0000313" key="2">
    <source>
        <dbReference type="Proteomes" id="UP000032142"/>
    </source>
</evidence>
<keyword evidence="2" id="KW-1185">Reference proteome</keyword>
<organism evidence="1 2">
    <name type="scientific">Gossypium arboreum</name>
    <name type="common">Tree cotton</name>
    <name type="synonym">Gossypium nanking</name>
    <dbReference type="NCBI Taxonomy" id="29729"/>
    <lineage>
        <taxon>Eukaryota</taxon>
        <taxon>Viridiplantae</taxon>
        <taxon>Streptophyta</taxon>
        <taxon>Embryophyta</taxon>
        <taxon>Tracheophyta</taxon>
        <taxon>Spermatophyta</taxon>
        <taxon>Magnoliopsida</taxon>
        <taxon>eudicotyledons</taxon>
        <taxon>Gunneridae</taxon>
        <taxon>Pentapetalae</taxon>
        <taxon>rosids</taxon>
        <taxon>malvids</taxon>
        <taxon>Malvales</taxon>
        <taxon>Malvaceae</taxon>
        <taxon>Malvoideae</taxon>
        <taxon>Gossypium</taxon>
    </lineage>
</organism>
<accession>A0A0B0P1I3</accession>
<sequence length="56" mass="6795">MSMMMNGKVVVIFIFMQLTKLYAYPISFHFLICCLISLWINGRRRHRSHYHLKHLV</sequence>
<dbReference type="Proteomes" id="UP000032142">
    <property type="component" value="Unassembled WGS sequence"/>
</dbReference>
<proteinExistence type="predicted"/>
<name>A0A0B0P1I3_GOSAR</name>
<evidence type="ECO:0000313" key="1">
    <source>
        <dbReference type="EMBL" id="KHG18004.1"/>
    </source>
</evidence>
<dbReference type="AlphaFoldDB" id="A0A0B0P1I3"/>
<gene>
    <name evidence="1" type="ORF">F383_22195</name>
</gene>